<dbReference type="InterPro" id="IPR027278">
    <property type="entry name" value="ACCD_DCysDesulf"/>
</dbReference>
<dbReference type="Pfam" id="PF00291">
    <property type="entry name" value="PALP"/>
    <property type="match status" value="1"/>
</dbReference>
<name>A0ABP8V5D2_9GAMM</name>
<reference evidence="6" key="1">
    <citation type="journal article" date="2019" name="Int. J. Syst. Evol. Microbiol.">
        <title>The Global Catalogue of Microorganisms (GCM) 10K type strain sequencing project: providing services to taxonomists for standard genome sequencing and annotation.</title>
        <authorList>
            <consortium name="The Broad Institute Genomics Platform"/>
            <consortium name="The Broad Institute Genome Sequencing Center for Infectious Disease"/>
            <person name="Wu L."/>
            <person name="Ma J."/>
        </authorList>
    </citation>
    <scope>NUCLEOTIDE SEQUENCE [LARGE SCALE GENOMIC DNA]</scope>
    <source>
        <strain evidence="6">JCM 17805</strain>
    </source>
</reference>
<proteinExistence type="inferred from homology"/>
<sequence length="329" mass="34870">MSLTAFPKVSLGHFPTPIEPMTRLGEALGGYQLFIKRDDCTGLATGGNKTRKLEYLLGDAQAKGATVLLTAGGLQSNHARQTAAAAARTGLKCELFLEEVPGTPEANYHDNGNILLDNLLGATIHHHEADAPLMRNMLARAATLKEQGEVPYLIPVGGSNEIGALGYVDCALEIVQQACDMDLHFDAVVVGSGSAGTQAGLLAGFALAEVDIPVIGINVSTDGQTQKQKVKAVLEKCYPLLNLEPLPDTAIQCLDSYFYPSYGVPNDKTLEAIKLLATTEGLLLDPVYTGKAMAGLLDLIGQHKIQKDQNILFIHTGGQAGLFAYALST</sequence>
<dbReference type="InterPro" id="IPR001926">
    <property type="entry name" value="TrpB-like_PALP"/>
</dbReference>
<feature type="domain" description="Tryptophan synthase beta chain-like PALP" evidence="4">
    <location>
        <begin position="9"/>
        <end position="317"/>
    </location>
</feature>
<evidence type="ECO:0000313" key="6">
    <source>
        <dbReference type="Proteomes" id="UP001500604"/>
    </source>
</evidence>
<gene>
    <name evidence="5" type="ORF">GCM10023116_33700</name>
</gene>
<evidence type="ECO:0000256" key="3">
    <source>
        <dbReference type="ARBA" id="ARBA00022898"/>
    </source>
</evidence>
<dbReference type="PIRSF" id="PIRSF006278">
    <property type="entry name" value="ACCD_DCysDesulf"/>
    <property type="match status" value="1"/>
</dbReference>
<keyword evidence="3" id="KW-0663">Pyridoxal phosphate</keyword>
<comment type="caution">
    <text evidence="5">The sequence shown here is derived from an EMBL/GenBank/DDBJ whole genome shotgun (WGS) entry which is preliminary data.</text>
</comment>
<keyword evidence="6" id="KW-1185">Reference proteome</keyword>
<dbReference type="PANTHER" id="PTHR43780">
    <property type="entry name" value="1-AMINOCYCLOPROPANE-1-CARBOXYLATE DEAMINASE-RELATED"/>
    <property type="match status" value="1"/>
</dbReference>
<dbReference type="InterPro" id="IPR036052">
    <property type="entry name" value="TrpB-like_PALP_sf"/>
</dbReference>
<dbReference type="Gene3D" id="3.40.50.1100">
    <property type="match status" value="2"/>
</dbReference>
<protein>
    <submittedName>
        <fullName evidence="5">D-cysteine desulfhydrase</fullName>
    </submittedName>
</protein>
<dbReference type="PANTHER" id="PTHR43780:SF2">
    <property type="entry name" value="1-AMINOCYCLOPROPANE-1-CARBOXYLATE DEAMINASE-RELATED"/>
    <property type="match status" value="1"/>
</dbReference>
<dbReference type="Proteomes" id="UP001500604">
    <property type="component" value="Unassembled WGS sequence"/>
</dbReference>
<evidence type="ECO:0000256" key="1">
    <source>
        <dbReference type="ARBA" id="ARBA00001933"/>
    </source>
</evidence>
<evidence type="ECO:0000259" key="4">
    <source>
        <dbReference type="Pfam" id="PF00291"/>
    </source>
</evidence>
<dbReference type="NCBIfam" id="TIGR01275">
    <property type="entry name" value="ACC_deam_rel"/>
    <property type="match status" value="1"/>
</dbReference>
<dbReference type="SUPFAM" id="SSF53686">
    <property type="entry name" value="Tryptophan synthase beta subunit-like PLP-dependent enzymes"/>
    <property type="match status" value="1"/>
</dbReference>
<comment type="cofactor">
    <cofactor evidence="1">
        <name>pyridoxal 5'-phosphate</name>
        <dbReference type="ChEBI" id="CHEBI:597326"/>
    </cofactor>
</comment>
<organism evidence="5 6">
    <name type="scientific">Kistimonas scapharcae</name>
    <dbReference type="NCBI Taxonomy" id="1036133"/>
    <lineage>
        <taxon>Bacteria</taxon>
        <taxon>Pseudomonadati</taxon>
        <taxon>Pseudomonadota</taxon>
        <taxon>Gammaproteobacteria</taxon>
        <taxon>Oceanospirillales</taxon>
        <taxon>Endozoicomonadaceae</taxon>
        <taxon>Kistimonas</taxon>
    </lineage>
</organism>
<evidence type="ECO:0000256" key="2">
    <source>
        <dbReference type="ARBA" id="ARBA00008639"/>
    </source>
</evidence>
<dbReference type="NCBIfam" id="NF003031">
    <property type="entry name" value="PRK03910.1-4"/>
    <property type="match status" value="1"/>
</dbReference>
<comment type="similarity">
    <text evidence="2">Belongs to the ACC deaminase/D-cysteine desulfhydrase family.</text>
</comment>
<evidence type="ECO:0000313" key="5">
    <source>
        <dbReference type="EMBL" id="GAA4651087.1"/>
    </source>
</evidence>
<dbReference type="RefSeq" id="WP_345197396.1">
    <property type="nucleotide sequence ID" value="NZ_BAABFL010000436.1"/>
</dbReference>
<dbReference type="EMBL" id="BAABFL010000436">
    <property type="protein sequence ID" value="GAA4651087.1"/>
    <property type="molecule type" value="Genomic_DNA"/>
</dbReference>
<dbReference type="InterPro" id="IPR005966">
    <property type="entry name" value="D-Cys_desShydrase"/>
</dbReference>
<accession>A0ABP8V5D2</accession>